<dbReference type="RefSeq" id="WP_341835223.1">
    <property type="nucleotide sequence ID" value="NZ_CP149822.1"/>
</dbReference>
<protein>
    <submittedName>
        <fullName evidence="10">Multidrug effflux MFS transporter</fullName>
    </submittedName>
</protein>
<keyword evidence="11" id="KW-1185">Reference proteome</keyword>
<evidence type="ECO:0000256" key="6">
    <source>
        <dbReference type="ARBA" id="ARBA00022989"/>
    </source>
</evidence>
<dbReference type="PROSITE" id="PS50850">
    <property type="entry name" value="MFS"/>
    <property type="match status" value="1"/>
</dbReference>
<evidence type="ECO:0000256" key="8">
    <source>
        <dbReference type="SAM" id="Phobius"/>
    </source>
</evidence>
<feature type="transmembrane region" description="Helical" evidence="8">
    <location>
        <begin position="76"/>
        <end position="94"/>
    </location>
</feature>
<comment type="similarity">
    <text evidence="2">Belongs to the major facilitator superfamily. Bcr/CmlA family.</text>
</comment>
<feature type="transmembrane region" description="Helical" evidence="8">
    <location>
        <begin position="161"/>
        <end position="183"/>
    </location>
</feature>
<keyword evidence="6 8" id="KW-1133">Transmembrane helix</keyword>
<evidence type="ECO:0000313" key="10">
    <source>
        <dbReference type="EMBL" id="WZN40300.1"/>
    </source>
</evidence>
<proteinExistence type="inferred from homology"/>
<evidence type="ECO:0000256" key="2">
    <source>
        <dbReference type="ARBA" id="ARBA00006236"/>
    </source>
</evidence>
<feature type="transmembrane region" description="Helical" evidence="8">
    <location>
        <begin position="248"/>
        <end position="271"/>
    </location>
</feature>
<feature type="transmembrane region" description="Helical" evidence="8">
    <location>
        <begin position="100"/>
        <end position="121"/>
    </location>
</feature>
<evidence type="ECO:0000256" key="5">
    <source>
        <dbReference type="ARBA" id="ARBA00022692"/>
    </source>
</evidence>
<dbReference type="SUPFAM" id="SSF103473">
    <property type="entry name" value="MFS general substrate transporter"/>
    <property type="match status" value="1"/>
</dbReference>
<dbReference type="InterPro" id="IPR020846">
    <property type="entry name" value="MFS_dom"/>
</dbReference>
<dbReference type="Proteomes" id="UP001485459">
    <property type="component" value="Chromosome"/>
</dbReference>
<feature type="transmembrane region" description="Helical" evidence="8">
    <location>
        <begin position="45"/>
        <end position="64"/>
    </location>
</feature>
<dbReference type="Gene3D" id="1.20.1720.10">
    <property type="entry name" value="Multidrug resistance protein D"/>
    <property type="match status" value="1"/>
</dbReference>
<keyword evidence="5 8" id="KW-0812">Transmembrane</keyword>
<dbReference type="Pfam" id="PF07690">
    <property type="entry name" value="MFS_1"/>
    <property type="match status" value="1"/>
</dbReference>
<dbReference type="InterPro" id="IPR004812">
    <property type="entry name" value="Efflux_drug-R_Bcr/CmlA"/>
</dbReference>
<evidence type="ECO:0000256" key="4">
    <source>
        <dbReference type="ARBA" id="ARBA00022475"/>
    </source>
</evidence>
<feature type="transmembrane region" description="Helical" evidence="8">
    <location>
        <begin position="133"/>
        <end position="155"/>
    </location>
</feature>
<feature type="transmembrane region" description="Helical" evidence="8">
    <location>
        <begin position="278"/>
        <end position="296"/>
    </location>
</feature>
<evidence type="ECO:0000256" key="7">
    <source>
        <dbReference type="ARBA" id="ARBA00023136"/>
    </source>
</evidence>
<feature type="transmembrane region" description="Helical" evidence="8">
    <location>
        <begin position="302"/>
        <end position="322"/>
    </location>
</feature>
<dbReference type="EMBL" id="CP149822">
    <property type="protein sequence ID" value="WZN40300.1"/>
    <property type="molecule type" value="Genomic_DNA"/>
</dbReference>
<evidence type="ECO:0000256" key="1">
    <source>
        <dbReference type="ARBA" id="ARBA00004651"/>
    </source>
</evidence>
<accession>A0ABZ2YKN7</accession>
<dbReference type="InterPro" id="IPR011701">
    <property type="entry name" value="MFS"/>
</dbReference>
<name>A0ABZ2YKN7_9BACT</name>
<dbReference type="PANTHER" id="PTHR23502">
    <property type="entry name" value="MAJOR FACILITATOR SUPERFAMILY"/>
    <property type="match status" value="1"/>
</dbReference>
<feature type="domain" description="Major facilitator superfamily (MFS) profile" evidence="9">
    <location>
        <begin position="9"/>
        <end position="391"/>
    </location>
</feature>
<dbReference type="NCBIfam" id="TIGR00710">
    <property type="entry name" value="efflux_Bcr_CflA"/>
    <property type="match status" value="1"/>
</dbReference>
<dbReference type="InterPro" id="IPR036259">
    <property type="entry name" value="MFS_trans_sf"/>
</dbReference>
<gene>
    <name evidence="10" type="ORF">WJU16_20245</name>
</gene>
<keyword evidence="4" id="KW-1003">Cell membrane</keyword>
<comment type="subcellular location">
    <subcellularLocation>
        <location evidence="1">Cell membrane</location>
        <topology evidence="1">Multi-pass membrane protein</topology>
    </subcellularLocation>
</comment>
<evidence type="ECO:0000313" key="11">
    <source>
        <dbReference type="Proteomes" id="UP001485459"/>
    </source>
</evidence>
<feature type="transmembrane region" description="Helical" evidence="8">
    <location>
        <begin position="204"/>
        <end position="228"/>
    </location>
</feature>
<feature type="transmembrane region" description="Helical" evidence="8">
    <location>
        <begin position="343"/>
        <end position="363"/>
    </location>
</feature>
<dbReference type="CDD" id="cd17320">
    <property type="entry name" value="MFS_MdfA_MDR_like"/>
    <property type="match status" value="1"/>
</dbReference>
<organism evidence="10 11">
    <name type="scientific">Chitinophaga pollutisoli</name>
    <dbReference type="NCBI Taxonomy" id="3133966"/>
    <lineage>
        <taxon>Bacteria</taxon>
        <taxon>Pseudomonadati</taxon>
        <taxon>Bacteroidota</taxon>
        <taxon>Chitinophagia</taxon>
        <taxon>Chitinophagales</taxon>
        <taxon>Chitinophagaceae</taxon>
        <taxon>Chitinophaga</taxon>
    </lineage>
</organism>
<dbReference type="PANTHER" id="PTHR23502:SF132">
    <property type="entry name" value="POLYAMINE TRANSPORTER 2-RELATED"/>
    <property type="match status" value="1"/>
</dbReference>
<evidence type="ECO:0000259" key="9">
    <source>
        <dbReference type="PROSITE" id="PS50850"/>
    </source>
</evidence>
<feature type="transmembrane region" description="Helical" evidence="8">
    <location>
        <begin position="369"/>
        <end position="389"/>
    </location>
</feature>
<evidence type="ECO:0000256" key="3">
    <source>
        <dbReference type="ARBA" id="ARBA00022448"/>
    </source>
</evidence>
<reference evidence="11" key="1">
    <citation type="submission" date="2024-03" db="EMBL/GenBank/DDBJ databases">
        <title>Chitinophaga horti sp. nov., isolated from garden soil.</title>
        <authorList>
            <person name="Lee D.S."/>
            <person name="Han D.M."/>
            <person name="Baek J.H."/>
            <person name="Choi D.G."/>
            <person name="Jeon J.H."/>
            <person name="Jeon C.O."/>
        </authorList>
    </citation>
    <scope>NUCLEOTIDE SEQUENCE [LARGE SCALE GENOMIC DNA]</scope>
    <source>
        <strain evidence="11">GPA1</strain>
    </source>
</reference>
<keyword evidence="3" id="KW-0813">Transport</keyword>
<keyword evidence="7 8" id="KW-0472">Membrane</keyword>
<sequence length="404" mass="42962">MKRSTYLSLILILGSLTALGPFTIDMYLPGFPAIAEDLGVDVERVGLTLSSYFVGICVGQLLYGPLLDRFGRKKPLYIGLLLYIATSVGCVFSTTLDSLIFLRFFQAVGSCAATVAAMAMVRDLFPVHENAKVFALLMLVVGASPMVAPTVGGYVTSSIGWHSVFTILACMGALMLVACIRWLPDSFRPDTSLSLMPAPIVRNFWSVWTVPQFYTYALTGAVSFSALFTYVSGSPKVFMQVFHLSDKAYGWVFAALSVGFIGSSQVNTLLLRRFRSEQILPVALTAMAVAGIIFVAGARLDLLGLGGTIAVLTVMLCCLGFVNPNTAALCLAPFAKSAGTASALMGALQMGAGALASVFVSLFKENTAFPMALWMAIPAVISLAILMGGRRVIASRSTSQQGVI</sequence>